<dbReference type="PANTHER" id="PTHR43270">
    <property type="entry name" value="BETA-ALA-HIS DIPEPTIDASE"/>
    <property type="match status" value="1"/>
</dbReference>
<accession>A0A1V9XG37</accession>
<dbReference type="EMBL" id="MNPL01011911">
    <property type="protein sequence ID" value="OQR72386.1"/>
    <property type="molecule type" value="Genomic_DNA"/>
</dbReference>
<dbReference type="SUPFAM" id="SSF53187">
    <property type="entry name" value="Zn-dependent exopeptidases"/>
    <property type="match status" value="1"/>
</dbReference>
<dbReference type="STRING" id="418985.A0A1V9XG37"/>
<evidence type="ECO:0000313" key="7">
    <source>
        <dbReference type="Proteomes" id="UP000192247"/>
    </source>
</evidence>
<reference evidence="6 7" key="1">
    <citation type="journal article" date="2017" name="Gigascience">
        <title>Draft genome of the honey bee ectoparasitic mite, Tropilaelaps mercedesae, is shaped by the parasitic life history.</title>
        <authorList>
            <person name="Dong X."/>
            <person name="Armstrong S.D."/>
            <person name="Xia D."/>
            <person name="Makepeace B.L."/>
            <person name="Darby A.C."/>
            <person name="Kadowaki T."/>
        </authorList>
    </citation>
    <scope>NUCLEOTIDE SEQUENCE [LARGE SCALE GENOMIC DNA]</scope>
    <source>
        <strain evidence="6">Wuxi-XJTLU</strain>
    </source>
</reference>
<keyword evidence="2" id="KW-0645">Protease</keyword>
<feature type="domain" description="Peptidase M20 dimerisation" evidence="5">
    <location>
        <begin position="220"/>
        <end position="369"/>
    </location>
</feature>
<protein>
    <submittedName>
        <fullName evidence="6">Cytosolic non-specific dipeptidase-like</fullName>
    </submittedName>
</protein>
<evidence type="ECO:0000256" key="2">
    <source>
        <dbReference type="ARBA" id="ARBA00022670"/>
    </source>
</evidence>
<dbReference type="AlphaFoldDB" id="A0A1V9XG37"/>
<keyword evidence="7" id="KW-1185">Reference proteome</keyword>
<name>A0A1V9XG37_9ACAR</name>
<comment type="caution">
    <text evidence="6">The sequence shown here is derived from an EMBL/GenBank/DDBJ whole genome shotgun (WGS) entry which is preliminary data.</text>
</comment>
<evidence type="ECO:0000256" key="4">
    <source>
        <dbReference type="ARBA" id="ARBA00022801"/>
    </source>
</evidence>
<comment type="similarity">
    <text evidence="1">Belongs to the peptidase M20A family.</text>
</comment>
<keyword evidence="4" id="KW-0378">Hydrolase</keyword>
<dbReference type="Gene3D" id="3.30.70.360">
    <property type="match status" value="1"/>
</dbReference>
<dbReference type="Gene3D" id="3.40.630.10">
    <property type="entry name" value="Zn peptidases"/>
    <property type="match status" value="1"/>
</dbReference>
<dbReference type="GO" id="GO:0008233">
    <property type="term" value="F:peptidase activity"/>
    <property type="evidence" value="ECO:0007669"/>
    <property type="project" value="UniProtKB-KW"/>
</dbReference>
<evidence type="ECO:0000259" key="5">
    <source>
        <dbReference type="Pfam" id="PF07687"/>
    </source>
</evidence>
<dbReference type="Pfam" id="PF01546">
    <property type="entry name" value="Peptidase_M20"/>
    <property type="match status" value="1"/>
</dbReference>
<dbReference type="InterPro" id="IPR011650">
    <property type="entry name" value="Peptidase_M20_dimer"/>
</dbReference>
<evidence type="ECO:0000313" key="6">
    <source>
        <dbReference type="EMBL" id="OQR72386.1"/>
    </source>
</evidence>
<dbReference type="PANTHER" id="PTHR43270:SF4">
    <property type="entry name" value="CARNOSINE DIPEPTIDASE 2, ISOFORM A"/>
    <property type="match status" value="1"/>
</dbReference>
<dbReference type="GO" id="GO:0046872">
    <property type="term" value="F:metal ion binding"/>
    <property type="evidence" value="ECO:0007669"/>
    <property type="project" value="UniProtKB-KW"/>
</dbReference>
<dbReference type="Proteomes" id="UP000192247">
    <property type="component" value="Unassembled WGS sequence"/>
</dbReference>
<dbReference type="InterPro" id="IPR002933">
    <property type="entry name" value="Peptidase_M20"/>
</dbReference>
<keyword evidence="3" id="KW-0479">Metal-binding</keyword>
<dbReference type="GO" id="GO:0006508">
    <property type="term" value="P:proteolysis"/>
    <property type="evidence" value="ECO:0007669"/>
    <property type="project" value="UniProtKB-KW"/>
</dbReference>
<dbReference type="InParanoid" id="A0A1V9XG37"/>
<dbReference type="InterPro" id="IPR001261">
    <property type="entry name" value="ArgE/DapE_CS"/>
</dbReference>
<dbReference type="OrthoDB" id="7832001at2759"/>
<dbReference type="InterPro" id="IPR051458">
    <property type="entry name" value="Cyt/Met_Dipeptidase"/>
</dbReference>
<organism evidence="6 7">
    <name type="scientific">Tropilaelaps mercedesae</name>
    <dbReference type="NCBI Taxonomy" id="418985"/>
    <lineage>
        <taxon>Eukaryota</taxon>
        <taxon>Metazoa</taxon>
        <taxon>Ecdysozoa</taxon>
        <taxon>Arthropoda</taxon>
        <taxon>Chelicerata</taxon>
        <taxon>Arachnida</taxon>
        <taxon>Acari</taxon>
        <taxon>Parasitiformes</taxon>
        <taxon>Mesostigmata</taxon>
        <taxon>Gamasina</taxon>
        <taxon>Dermanyssoidea</taxon>
        <taxon>Laelapidae</taxon>
        <taxon>Tropilaelaps</taxon>
    </lineage>
</organism>
<dbReference type="Pfam" id="PF07687">
    <property type="entry name" value="M20_dimer"/>
    <property type="match status" value="1"/>
</dbReference>
<dbReference type="PROSITE" id="PS00759">
    <property type="entry name" value="ARGE_DAPE_CPG2_2"/>
    <property type="match status" value="1"/>
</dbReference>
<evidence type="ECO:0000256" key="3">
    <source>
        <dbReference type="ARBA" id="ARBA00022723"/>
    </source>
</evidence>
<gene>
    <name evidence="6" type="ORF">BIW11_01312</name>
</gene>
<evidence type="ECO:0000256" key="1">
    <source>
        <dbReference type="ARBA" id="ARBA00006247"/>
    </source>
</evidence>
<sequence length="476" mass="53295">MVVGGLEAVFKFIEAHETELINRLGEAVAIKSISAIPKHRPEIIKMVNWTKTNLEACGVKCELRYVGEEHLLDNTKVPLPPILLGTLGDDNNKKTVLVYGHLDVQPASQEDGWNSDPFSLTEINDNLYGRGTTDNKGPVVAWINAIEAYRRMRIPLPVNIKFCLEAMEESGSKGLEELLRSMQASEFIGKIDFVCISDSFWLSTRRPCLTYGFRGLCHFGVEIECANKDLHSGSFGGVVYEAMNDLVWLMAQLVDDDNRILIPGVLEDIAELTPEEQQLYDDIDFDLDACLKDAGLHGLVYETKDEFLKARWRYPSLSIHGIEGAHFGTGTKSIIPKRVVGKFSIRVVPNQNLQKICTLVRDYISKLWKRRQSPNRLQFHNYTGCPYLLSSLDNPNLQAGARAIKKVFGINPDYIREGGSIPVALTIEEMTHKTVLLLPLGQSDDAAHSANEKISKRNYIMGSKLLASYIDEISKV</sequence>
<proteinExistence type="inferred from homology"/>
<dbReference type="CDD" id="cd05676">
    <property type="entry name" value="M20_dipept_like_CNDP"/>
    <property type="match status" value="1"/>
</dbReference>